<feature type="non-terminal residue" evidence="2">
    <location>
        <position position="1"/>
    </location>
</feature>
<dbReference type="Proteomes" id="UP000193411">
    <property type="component" value="Unassembled WGS sequence"/>
</dbReference>
<dbReference type="GO" id="GO:0044284">
    <property type="term" value="C:mitochondrial crista junction"/>
    <property type="evidence" value="ECO:0007669"/>
    <property type="project" value="TreeGrafter"/>
</dbReference>
<feature type="transmembrane region" description="Helical" evidence="1">
    <location>
        <begin position="72"/>
        <end position="90"/>
    </location>
</feature>
<keyword evidence="3" id="KW-1185">Reference proteome</keyword>
<dbReference type="PANTHER" id="PTHR28268:SF1">
    <property type="entry name" value="MICOS SUBUNIT MIC26"/>
    <property type="match status" value="1"/>
</dbReference>
<dbReference type="InterPro" id="IPR019166">
    <property type="entry name" value="MIC26/MIC27"/>
</dbReference>
<feature type="transmembrane region" description="Helical" evidence="1">
    <location>
        <begin position="95"/>
        <end position="114"/>
    </location>
</feature>
<keyword evidence="1" id="KW-0496">Mitochondrion</keyword>
<feature type="non-terminal residue" evidence="2">
    <location>
        <position position="125"/>
    </location>
</feature>
<comment type="function">
    <text evidence="1">Component of the MICOS complex, a large protein complex of the mitochondrial inner membrane that plays crucial roles in the maintenance of crista junctions, inner membrane architecture, and formation of contact sites to the outer membrane.</text>
</comment>
<dbReference type="GO" id="GO:0042407">
    <property type="term" value="P:cristae formation"/>
    <property type="evidence" value="ECO:0007669"/>
    <property type="project" value="InterPro"/>
</dbReference>
<dbReference type="EMBL" id="MCFL01000062">
    <property type="protein sequence ID" value="ORZ31295.1"/>
    <property type="molecule type" value="Genomic_DNA"/>
</dbReference>
<dbReference type="GO" id="GO:0061617">
    <property type="term" value="C:MICOS complex"/>
    <property type="evidence" value="ECO:0007669"/>
    <property type="project" value="UniProtKB-UniRule"/>
</dbReference>
<dbReference type="InterPro" id="IPR033181">
    <property type="entry name" value="Mic26_fungi"/>
</dbReference>
<keyword evidence="1" id="KW-0812">Transmembrane</keyword>
<keyword evidence="1" id="KW-0999">Mitochondrion inner membrane</keyword>
<gene>
    <name evidence="2" type="ORF">BCR44DRAFT_102791</name>
</gene>
<comment type="subunit">
    <text evidence="1">Component of the mitochondrial contact site and cristae organizing system (MICOS) complex.</text>
</comment>
<accession>A0A1Y2H9W9</accession>
<dbReference type="AlphaFoldDB" id="A0A1Y2H9W9"/>
<proteinExistence type="predicted"/>
<dbReference type="OrthoDB" id="2399148at2759"/>
<keyword evidence="1" id="KW-0472">Membrane</keyword>
<evidence type="ECO:0000313" key="2">
    <source>
        <dbReference type="EMBL" id="ORZ31295.1"/>
    </source>
</evidence>
<dbReference type="Pfam" id="PF09769">
    <property type="entry name" value="ApoO"/>
    <property type="match status" value="1"/>
</dbReference>
<name>A0A1Y2H9W9_9FUNG</name>
<comment type="subcellular location">
    <subcellularLocation>
        <location evidence="1">Mitochondrion inner membrane</location>
    </subcellularLocation>
</comment>
<reference evidence="2 3" key="1">
    <citation type="submission" date="2016-07" db="EMBL/GenBank/DDBJ databases">
        <title>Pervasive Adenine N6-methylation of Active Genes in Fungi.</title>
        <authorList>
            <consortium name="DOE Joint Genome Institute"/>
            <person name="Mondo S.J."/>
            <person name="Dannebaum R.O."/>
            <person name="Kuo R.C."/>
            <person name="Labutti K."/>
            <person name="Haridas S."/>
            <person name="Kuo A."/>
            <person name="Salamov A."/>
            <person name="Ahrendt S.R."/>
            <person name="Lipzen A."/>
            <person name="Sullivan W."/>
            <person name="Andreopoulos W.B."/>
            <person name="Clum A."/>
            <person name="Lindquist E."/>
            <person name="Daum C."/>
            <person name="Ramamoorthy G.K."/>
            <person name="Gryganskyi A."/>
            <person name="Culley D."/>
            <person name="Magnuson J.K."/>
            <person name="James T.Y."/>
            <person name="O'Malley M.A."/>
            <person name="Stajich J.E."/>
            <person name="Spatafora J.W."/>
            <person name="Visel A."/>
            <person name="Grigoriev I.V."/>
        </authorList>
    </citation>
    <scope>NUCLEOTIDE SEQUENCE [LARGE SCALE GENOMIC DNA]</scope>
    <source>
        <strain evidence="2 3">PL171</strain>
    </source>
</reference>
<dbReference type="PANTHER" id="PTHR28268">
    <property type="entry name" value="MICOS SUBUNIT MIC26"/>
    <property type="match status" value="1"/>
</dbReference>
<comment type="caution">
    <text evidence="2">The sequence shown here is derived from an EMBL/GenBank/DDBJ whole genome shotgun (WGS) entry which is preliminary data.</text>
</comment>
<evidence type="ECO:0000313" key="3">
    <source>
        <dbReference type="Proteomes" id="UP000193411"/>
    </source>
</evidence>
<organism evidence="2 3">
    <name type="scientific">Catenaria anguillulae PL171</name>
    <dbReference type="NCBI Taxonomy" id="765915"/>
    <lineage>
        <taxon>Eukaryota</taxon>
        <taxon>Fungi</taxon>
        <taxon>Fungi incertae sedis</taxon>
        <taxon>Blastocladiomycota</taxon>
        <taxon>Blastocladiomycetes</taxon>
        <taxon>Blastocladiales</taxon>
        <taxon>Catenariaceae</taxon>
        <taxon>Catenaria</taxon>
    </lineage>
</organism>
<sequence length="125" mass="13710">RLPIYDPPQPTHEVVEIPPTTLELAIRDSRSFVSTSLASAQSSLQSLVSSWIAVEGRVSNAIHSVKSPDERLMPASLYVITSAFAGSFLVRNRSIVARFLVPPTFFIGSAVYLLPYTSTNLYNLV</sequence>
<evidence type="ECO:0000256" key="1">
    <source>
        <dbReference type="RuleBase" id="RU363021"/>
    </source>
</evidence>
<protein>
    <recommendedName>
        <fullName evidence="1">MICOS complex subunit</fullName>
    </recommendedName>
</protein>
<dbReference type="STRING" id="765915.A0A1Y2H9W9"/>
<keyword evidence="1" id="KW-1133">Transmembrane helix</keyword>